<dbReference type="GO" id="GO:0004671">
    <property type="term" value="F:protein C-terminal S-isoprenylcysteine carboxyl O-methyltransferase activity"/>
    <property type="evidence" value="ECO:0007669"/>
    <property type="project" value="InterPro"/>
</dbReference>
<evidence type="ECO:0000256" key="1">
    <source>
        <dbReference type="ARBA" id="ARBA00004141"/>
    </source>
</evidence>
<name>A0A158KXU2_9BURK</name>
<evidence type="ECO:0000256" key="4">
    <source>
        <dbReference type="ARBA" id="ARBA00023136"/>
    </source>
</evidence>
<evidence type="ECO:0000313" key="6">
    <source>
        <dbReference type="EMBL" id="SAL85976.1"/>
    </source>
</evidence>
<protein>
    <submittedName>
        <fullName evidence="6">Isoprenylcysteine carboxyl methyltransferase</fullName>
    </submittedName>
</protein>
<comment type="caution">
    <text evidence="6">The sequence shown here is derived from an EMBL/GenBank/DDBJ whole genome shotgun (WGS) entry which is preliminary data.</text>
</comment>
<accession>A0A158KXU2</accession>
<evidence type="ECO:0000256" key="5">
    <source>
        <dbReference type="SAM" id="Phobius"/>
    </source>
</evidence>
<feature type="transmembrane region" description="Helical" evidence="5">
    <location>
        <begin position="12"/>
        <end position="31"/>
    </location>
</feature>
<dbReference type="GO" id="GO:0016020">
    <property type="term" value="C:membrane"/>
    <property type="evidence" value="ECO:0007669"/>
    <property type="project" value="UniProtKB-SubCell"/>
</dbReference>
<reference evidence="6" key="1">
    <citation type="submission" date="2016-01" db="EMBL/GenBank/DDBJ databases">
        <authorList>
            <person name="Peeters C."/>
        </authorList>
    </citation>
    <scope>NUCLEOTIDE SEQUENCE [LARGE SCALE GENOMIC DNA]</scope>
    <source>
        <strain evidence="6">LMG 22940</strain>
    </source>
</reference>
<dbReference type="AlphaFoldDB" id="A0A158KXU2"/>
<dbReference type="GO" id="GO:0032259">
    <property type="term" value="P:methylation"/>
    <property type="evidence" value="ECO:0007669"/>
    <property type="project" value="UniProtKB-KW"/>
</dbReference>
<feature type="transmembrane region" description="Helical" evidence="5">
    <location>
        <begin position="76"/>
        <end position="95"/>
    </location>
</feature>
<evidence type="ECO:0000313" key="7">
    <source>
        <dbReference type="Proteomes" id="UP000054770"/>
    </source>
</evidence>
<proteinExistence type="predicted"/>
<keyword evidence="3 5" id="KW-1133">Transmembrane helix</keyword>
<keyword evidence="4 5" id="KW-0472">Membrane</keyword>
<dbReference type="PANTHER" id="PTHR43847">
    <property type="entry name" value="BLL3993 PROTEIN"/>
    <property type="match status" value="1"/>
</dbReference>
<dbReference type="InterPro" id="IPR007269">
    <property type="entry name" value="ICMT_MeTrfase"/>
</dbReference>
<evidence type="ECO:0000256" key="2">
    <source>
        <dbReference type="ARBA" id="ARBA00022692"/>
    </source>
</evidence>
<keyword evidence="7" id="KW-1185">Reference proteome</keyword>
<evidence type="ECO:0000256" key="3">
    <source>
        <dbReference type="ARBA" id="ARBA00022989"/>
    </source>
</evidence>
<keyword evidence="6" id="KW-0489">Methyltransferase</keyword>
<dbReference type="InterPro" id="IPR052527">
    <property type="entry name" value="Metal_cation-efflux_comp"/>
</dbReference>
<feature type="transmembrane region" description="Helical" evidence="5">
    <location>
        <begin position="158"/>
        <end position="176"/>
    </location>
</feature>
<dbReference type="Proteomes" id="UP000054770">
    <property type="component" value="Unassembled WGS sequence"/>
</dbReference>
<feature type="transmembrane region" description="Helical" evidence="5">
    <location>
        <begin position="115"/>
        <end position="137"/>
    </location>
</feature>
<keyword evidence="2 5" id="KW-0812">Transmembrane</keyword>
<keyword evidence="6" id="KW-0808">Transferase</keyword>
<dbReference type="EMBL" id="FCON02000207">
    <property type="protein sequence ID" value="SAL85976.1"/>
    <property type="molecule type" value="Genomic_DNA"/>
</dbReference>
<dbReference type="Gene3D" id="1.20.120.1630">
    <property type="match status" value="1"/>
</dbReference>
<dbReference type="PANTHER" id="PTHR43847:SF1">
    <property type="entry name" value="BLL3993 PROTEIN"/>
    <property type="match status" value="1"/>
</dbReference>
<dbReference type="Pfam" id="PF04140">
    <property type="entry name" value="ICMT"/>
    <property type="match status" value="1"/>
</dbReference>
<organism evidence="6 7">
    <name type="scientific">Caballeronia choica</name>
    <dbReference type="NCBI Taxonomy" id="326476"/>
    <lineage>
        <taxon>Bacteria</taxon>
        <taxon>Pseudomonadati</taxon>
        <taxon>Pseudomonadota</taxon>
        <taxon>Betaproteobacteria</taxon>
        <taxon>Burkholderiales</taxon>
        <taxon>Burkholderiaceae</taxon>
        <taxon>Caballeronia</taxon>
    </lineage>
</organism>
<comment type="subcellular location">
    <subcellularLocation>
        <location evidence="1">Membrane</location>
        <topology evidence="1">Multi-pass membrane protein</topology>
    </subcellularLocation>
</comment>
<sequence length="229" mass="25490">MPMPLHLKLWTALALEALFFAVLLFGAAGTIAWGAAWVYLALFFGGGAWVSLLIMRHDPALLAERMRSPIQKGQPFWDKLFLVSLIFVWCGWLVLMGLDAVRFRWTVMPGWLQSAGGALMVLSYGMIARVCLANTFLAAVVRIQAERGHRVISSGPYALVRHPLYAAVLIFIPANALVLGSWWGAAGSLVLAAAIVYRTVMEDRELQRGLEGYAEYAARVRYRLIPRVW</sequence>
<feature type="transmembrane region" description="Helical" evidence="5">
    <location>
        <begin position="37"/>
        <end position="55"/>
    </location>
</feature>
<gene>
    <name evidence="6" type="ORF">AWB68_07866</name>
</gene>